<keyword evidence="1" id="KW-0238">DNA-binding</keyword>
<dbReference type="InterPro" id="IPR038056">
    <property type="entry name" value="YjbR-like_sf"/>
</dbReference>
<sequence length="125" mass="14647">MEMLMDVEALRDYCLSKRLATECFPFDETTLVFKVGSKMFAWVDLGNPEWVVLKSDPDEAIDLRDRYADILPAYHMNKKHWIQVRLEGGVPARVLKELVDCSYRLVIAKMTRKERLSLFPDEKYS</sequence>
<dbReference type="PANTHER" id="PTHR35145:SF1">
    <property type="entry name" value="CYTOPLASMIC PROTEIN"/>
    <property type="match status" value="1"/>
</dbReference>
<gene>
    <name evidence="1" type="ORF">QUW02_12125</name>
</gene>
<organism evidence="1 2">
    <name type="scientific">Bacteroides eggerthii</name>
    <dbReference type="NCBI Taxonomy" id="28111"/>
    <lineage>
        <taxon>Bacteria</taxon>
        <taxon>Pseudomonadati</taxon>
        <taxon>Bacteroidota</taxon>
        <taxon>Bacteroidia</taxon>
        <taxon>Bacteroidales</taxon>
        <taxon>Bacteroidaceae</taxon>
        <taxon>Bacteroides</taxon>
    </lineage>
</organism>
<accession>A0ABT7U811</accession>
<protein>
    <submittedName>
        <fullName evidence="1">MmcQ/YjbR family DNA-binding protein</fullName>
    </submittedName>
</protein>
<dbReference type="InterPro" id="IPR007351">
    <property type="entry name" value="YjbR"/>
</dbReference>
<dbReference type="InterPro" id="IPR058532">
    <property type="entry name" value="YjbR/MT2646/Rv2570-like"/>
</dbReference>
<dbReference type="Proteomes" id="UP001228403">
    <property type="component" value="Unassembled WGS sequence"/>
</dbReference>
<evidence type="ECO:0000313" key="1">
    <source>
        <dbReference type="EMBL" id="MDM8146656.1"/>
    </source>
</evidence>
<dbReference type="Gene3D" id="3.90.1150.30">
    <property type="match status" value="1"/>
</dbReference>
<dbReference type="GO" id="GO:0003677">
    <property type="term" value="F:DNA binding"/>
    <property type="evidence" value="ECO:0007669"/>
    <property type="project" value="UniProtKB-KW"/>
</dbReference>
<dbReference type="EMBL" id="JAUDCF010000041">
    <property type="protein sequence ID" value="MDM8146656.1"/>
    <property type="molecule type" value="Genomic_DNA"/>
</dbReference>
<name>A0ABT7U811_9BACE</name>
<evidence type="ECO:0000313" key="2">
    <source>
        <dbReference type="Proteomes" id="UP001228403"/>
    </source>
</evidence>
<reference evidence="2" key="1">
    <citation type="submission" date="2023-07" db="EMBL/GenBank/DDBJ databases">
        <title>Identification and characterization of horizontal gene transfer across gut microbiota members of farm animals based on homology search.</title>
        <authorList>
            <person name="Schwarzerova J."/>
            <person name="Nykrynova M."/>
            <person name="Jureckova K."/>
            <person name="Cejkova D."/>
            <person name="Rychlik I."/>
        </authorList>
    </citation>
    <scope>NUCLEOTIDE SEQUENCE [LARGE SCALE GENOMIC DNA]</scope>
    <source>
        <strain evidence="2">ET4</strain>
    </source>
</reference>
<dbReference type="PANTHER" id="PTHR35145">
    <property type="entry name" value="CYTOPLASMIC PROTEIN-RELATED"/>
    <property type="match status" value="1"/>
</dbReference>
<comment type="caution">
    <text evidence="1">The sequence shown here is derived from an EMBL/GenBank/DDBJ whole genome shotgun (WGS) entry which is preliminary data.</text>
</comment>
<keyword evidence="2" id="KW-1185">Reference proteome</keyword>
<dbReference type="SUPFAM" id="SSF142906">
    <property type="entry name" value="YjbR-like"/>
    <property type="match status" value="1"/>
</dbReference>
<proteinExistence type="predicted"/>
<dbReference type="Pfam" id="PF04237">
    <property type="entry name" value="YjbR"/>
    <property type="match status" value="1"/>
</dbReference>